<accession>I7GI97</accession>
<proteinExistence type="evidence at transcript level"/>
<dbReference type="AlphaFoldDB" id="I7GI97"/>
<name>I7GI97_MACFA</name>
<organism evidence="1">
    <name type="scientific">Macaca fascicularis</name>
    <name type="common">Crab-eating macaque</name>
    <name type="synonym">Cynomolgus monkey</name>
    <dbReference type="NCBI Taxonomy" id="9541"/>
    <lineage>
        <taxon>Eukaryota</taxon>
        <taxon>Metazoa</taxon>
        <taxon>Chordata</taxon>
        <taxon>Craniata</taxon>
        <taxon>Vertebrata</taxon>
        <taxon>Euteleostomi</taxon>
        <taxon>Mammalia</taxon>
        <taxon>Eutheria</taxon>
        <taxon>Euarchontoglires</taxon>
        <taxon>Primates</taxon>
        <taxon>Haplorrhini</taxon>
        <taxon>Catarrhini</taxon>
        <taxon>Cercopithecidae</taxon>
        <taxon>Cercopithecinae</taxon>
        <taxon>Macaca</taxon>
    </lineage>
</organism>
<reference evidence="1" key="1">
    <citation type="journal article" date="2007" name="PLoS Biol.">
        <title>Rate of evolution in brain-expressed genes in humans and other primates.</title>
        <authorList>
            <person name="Wang H.-Y."/>
            <person name="Chien H.-C."/>
            <person name="Osada N."/>
            <person name="Hashimoto K."/>
            <person name="Sugano S."/>
            <person name="Gojobori T."/>
            <person name="Chou C.-K."/>
            <person name="Tsai S.-F."/>
            <person name="Wu C.-I."/>
            <person name="Shen C.-K.J."/>
        </authorList>
    </citation>
    <scope>NUCLEOTIDE SEQUENCE</scope>
</reference>
<sequence>MQDRYYIKLYCYLRCNKAV</sequence>
<protein>
    <submittedName>
        <fullName evidence="1">Macaca fascicularis brain cDNA clone: QflA-18234, similar to human guanine nucleotide binding protein (G protein), betapolypeptide 1 (GNB1), mRNA, RefSeq: NM_002074.2</fullName>
    </submittedName>
</protein>
<dbReference type="EMBL" id="AB172461">
    <property type="protein sequence ID" value="BAE89523.1"/>
    <property type="molecule type" value="mRNA"/>
</dbReference>
<evidence type="ECO:0000313" key="1">
    <source>
        <dbReference type="EMBL" id="BAE89523.1"/>
    </source>
</evidence>